<proteinExistence type="predicted"/>
<gene>
    <name evidence="1" type="ORF">V5E97_03920</name>
</gene>
<evidence type="ECO:0008006" key="2">
    <source>
        <dbReference type="Google" id="ProtNLM"/>
    </source>
</evidence>
<evidence type="ECO:0000313" key="1">
    <source>
        <dbReference type="EMBL" id="XBH05178.1"/>
    </source>
</evidence>
<dbReference type="SUPFAM" id="SSF48452">
    <property type="entry name" value="TPR-like"/>
    <property type="match status" value="1"/>
</dbReference>
<protein>
    <recommendedName>
        <fullName evidence="2">Tetratricopeptide repeat protein</fullName>
    </recommendedName>
</protein>
<dbReference type="InterPro" id="IPR011990">
    <property type="entry name" value="TPR-like_helical_dom_sf"/>
</dbReference>
<sequence>MRHDPGPRLFRAAARPIAGGTTNGGLPLVIAALVSAIAIYARGQEAPPLEKAATEHLVEARQFGWMAVASIIDNLGKSDPKKFPGLRAFAEDYAKATRGLDPSRPPAEWPAVDVDALVTQNPNFWRANYEIRPGDPAWMYTHAGLLLACGEATRAQQILALARQSRGTPKQMHEALDQMLSVVASVIRDANEAVGEGIKLYDKGDKDGAIGRYRDALKVWPQNSFAHYELGLSLRAQAMEARGEVVPKLGTIQVAPQQLPKIPEVEECFARARRHDPLRWEAYQGAGPEVLPRLVALQVGLKAWAVIMTSPAMRAPEEALLKTSEACQLAGVHELALAGRQVVVGRRGGLGRPDHIFISTSLRALAPGPQSEATLQYLDNPRIEMRSLIDPEPENAQP</sequence>
<dbReference type="RefSeq" id="WP_406697983.1">
    <property type="nucleotide sequence ID" value="NZ_CP155447.1"/>
</dbReference>
<dbReference type="AlphaFoldDB" id="A0AAU7CJC3"/>
<name>A0AAU7CJC3_9BACT</name>
<reference evidence="1" key="1">
    <citation type="submission" date="2024-05" db="EMBL/GenBank/DDBJ databases">
        <title>Planctomycetes of the genus Singulisphaera possess chitinolytic capabilities.</title>
        <authorList>
            <person name="Ivanova A."/>
        </authorList>
    </citation>
    <scope>NUCLEOTIDE SEQUENCE</scope>
    <source>
        <strain evidence="1">Ch08T</strain>
    </source>
</reference>
<dbReference type="EMBL" id="CP155447">
    <property type="protein sequence ID" value="XBH05178.1"/>
    <property type="molecule type" value="Genomic_DNA"/>
</dbReference>
<accession>A0AAU7CJC3</accession>
<dbReference type="Gene3D" id="1.25.40.10">
    <property type="entry name" value="Tetratricopeptide repeat domain"/>
    <property type="match status" value="1"/>
</dbReference>
<organism evidence="1">
    <name type="scientific">Singulisphaera sp. Ch08</name>
    <dbReference type="NCBI Taxonomy" id="3120278"/>
    <lineage>
        <taxon>Bacteria</taxon>
        <taxon>Pseudomonadati</taxon>
        <taxon>Planctomycetota</taxon>
        <taxon>Planctomycetia</taxon>
        <taxon>Isosphaerales</taxon>
        <taxon>Isosphaeraceae</taxon>
        <taxon>Singulisphaera</taxon>
    </lineage>
</organism>